<keyword evidence="1" id="KW-0808">Transferase</keyword>
<name>U2GU79_9BACT</name>
<dbReference type="InterPro" id="IPR052077">
    <property type="entry name" value="CcrZ_PhaseVar_Mediator"/>
</dbReference>
<dbReference type="AlphaFoldDB" id="U2GU79"/>
<dbReference type="SUPFAM" id="SSF56112">
    <property type="entry name" value="Protein kinase-like (PK-like)"/>
    <property type="match status" value="1"/>
</dbReference>
<dbReference type="Pfam" id="PF01633">
    <property type="entry name" value="Choline_kinase"/>
    <property type="match status" value="1"/>
</dbReference>
<proteinExistence type="predicted"/>
<evidence type="ECO:0000313" key="2">
    <source>
        <dbReference type="Proteomes" id="UP000016625"/>
    </source>
</evidence>
<dbReference type="Gene3D" id="3.30.200.20">
    <property type="entry name" value="Phosphorylase Kinase, domain 1"/>
    <property type="match status" value="1"/>
</dbReference>
<dbReference type="CDD" id="cd05151">
    <property type="entry name" value="ChoK-like"/>
    <property type="match status" value="1"/>
</dbReference>
<dbReference type="InterPro" id="IPR011009">
    <property type="entry name" value="Kinase-like_dom_sf"/>
</dbReference>
<dbReference type="GO" id="GO:0016301">
    <property type="term" value="F:kinase activity"/>
    <property type="evidence" value="ECO:0007669"/>
    <property type="project" value="UniProtKB-KW"/>
</dbReference>
<dbReference type="EMBL" id="ANNJ01000010">
    <property type="protein sequence ID" value="ERJ31614.1"/>
    <property type="molecule type" value="Genomic_DNA"/>
</dbReference>
<reference evidence="1 2" key="1">
    <citation type="journal article" date="2013" name="BMC Genomics">
        <title>Comparative genomics of Campylobacter concisus isolates reveals genetic diversity and provides insights into disease association.</title>
        <authorList>
            <person name="Deshpande N.P."/>
            <person name="Kaakoush N.O."/>
            <person name="Wilkins M.R."/>
            <person name="Mitchell H.M."/>
        </authorList>
    </citation>
    <scope>NUCLEOTIDE SEQUENCE [LARGE SCALE GENOMIC DNA]</scope>
    <source>
        <strain evidence="1 2">UNSW2</strain>
    </source>
</reference>
<comment type="caution">
    <text evidence="1">The sequence shown here is derived from an EMBL/GenBank/DDBJ whole genome shotgun (WGS) entry which is preliminary data.</text>
</comment>
<dbReference type="PANTHER" id="PTHR40086">
    <property type="entry name" value="PHOSPHOTRANSFERASE YTMP-RELATED"/>
    <property type="match status" value="1"/>
</dbReference>
<sequence>MTNSNFLITTSNVDGPDNQYVLRIPGLNSNNMINRLWEIKNQILASDFGLNVPTVYFNENNGIKITKFLKGAETLKPNTIKEHIKDIVKRLRELHTSNLKFQNEFNPFLELDKYLRLVKKENLNVFNDDLEKSIIFFKELEKHIYKINQSKYGSNLFLKPTHGDLVSENILYDNGKIYIIDWEYSGLNDPLWDIASLFLENNFTKKDEEYFLGLYSADKQDRQKIGIFKNVQDILWTVWTLAKLDNQNKKEYLEYAKNRLERVLKYNI</sequence>
<gene>
    <name evidence="1" type="ORF">UNSW2_1469</name>
</gene>
<dbReference type="PANTHER" id="PTHR40086:SF1">
    <property type="entry name" value="CELL CYCLE REGULATOR CCRZ"/>
    <property type="match status" value="1"/>
</dbReference>
<keyword evidence="1" id="KW-0418">Kinase</keyword>
<evidence type="ECO:0000313" key="1">
    <source>
        <dbReference type="EMBL" id="ERJ31614.1"/>
    </source>
</evidence>
<accession>U2GU79</accession>
<dbReference type="Proteomes" id="UP000016625">
    <property type="component" value="Unassembled WGS sequence"/>
</dbReference>
<protein>
    <submittedName>
        <fullName evidence="1">Choline kinase</fullName>
    </submittedName>
</protein>
<organism evidence="1 2">
    <name type="scientific">Campylobacter concisus UNSW2</name>
    <dbReference type="NCBI Taxonomy" id="1242965"/>
    <lineage>
        <taxon>Bacteria</taxon>
        <taxon>Pseudomonadati</taxon>
        <taxon>Campylobacterota</taxon>
        <taxon>Epsilonproteobacteria</taxon>
        <taxon>Campylobacterales</taxon>
        <taxon>Campylobacteraceae</taxon>
        <taxon>Campylobacter</taxon>
    </lineage>
</organism>
<dbReference type="PATRIC" id="fig|1242965.3.peg.1208"/>
<dbReference type="Gene3D" id="3.90.1200.10">
    <property type="match status" value="1"/>
</dbReference>